<name>A0A1R1Y0H8_9FUNG</name>
<feature type="region of interest" description="Disordered" evidence="1">
    <location>
        <begin position="492"/>
        <end position="522"/>
    </location>
</feature>
<dbReference type="OrthoDB" id="2595509at2759"/>
<keyword evidence="3" id="KW-1185">Reference proteome</keyword>
<feature type="region of interest" description="Disordered" evidence="1">
    <location>
        <begin position="685"/>
        <end position="705"/>
    </location>
</feature>
<comment type="caution">
    <text evidence="2">The sequence shown here is derived from an EMBL/GenBank/DDBJ whole genome shotgun (WGS) entry which is preliminary data.</text>
</comment>
<evidence type="ECO:0000313" key="2">
    <source>
        <dbReference type="EMBL" id="OMJ20319.1"/>
    </source>
</evidence>
<feature type="compositionally biased region" description="Polar residues" evidence="1">
    <location>
        <begin position="508"/>
        <end position="522"/>
    </location>
</feature>
<proteinExistence type="predicted"/>
<accession>A0A1R1Y0H8</accession>
<protein>
    <submittedName>
        <fullName evidence="2">Uncharacterized protein</fullName>
    </submittedName>
</protein>
<gene>
    <name evidence="2" type="ORF">AYI70_g4180</name>
</gene>
<feature type="compositionally biased region" description="Polar residues" evidence="1">
    <location>
        <begin position="861"/>
        <end position="889"/>
    </location>
</feature>
<feature type="region of interest" description="Disordered" evidence="1">
    <location>
        <begin position="781"/>
        <end position="802"/>
    </location>
</feature>
<reference evidence="2 3" key="1">
    <citation type="submission" date="2017-01" db="EMBL/GenBank/DDBJ databases">
        <authorList>
            <person name="Mah S.A."/>
            <person name="Swanson W.J."/>
            <person name="Moy G.W."/>
            <person name="Vacquier V.D."/>
        </authorList>
    </citation>
    <scope>NUCLEOTIDE SEQUENCE [LARGE SCALE GENOMIC DNA]</scope>
    <source>
        <strain evidence="2 3">GSMNP</strain>
    </source>
</reference>
<evidence type="ECO:0000256" key="1">
    <source>
        <dbReference type="SAM" id="MobiDB-lite"/>
    </source>
</evidence>
<dbReference type="EMBL" id="LSSN01001270">
    <property type="protein sequence ID" value="OMJ20319.1"/>
    <property type="molecule type" value="Genomic_DNA"/>
</dbReference>
<evidence type="ECO:0000313" key="3">
    <source>
        <dbReference type="Proteomes" id="UP000187283"/>
    </source>
</evidence>
<feature type="region of interest" description="Disordered" evidence="1">
    <location>
        <begin position="836"/>
        <end position="926"/>
    </location>
</feature>
<sequence>MSTRRTNRVRIAFSEEKEKLRQAISEPVFKWEKQWANPGSIDPETKANINYKVFKWHKTKTKVEFDPEIFNEPDSSFIDSRRSDSEVEIDEGILIENDNSPNTPQPDKPHSMSLKSDFNSNKKIITGKIPQKEPDQNKVIDKNVLPIENLSSNGKLNNDSGEIDIEDGDSSNSKQIVDSHTMSNVEHNIISENPNQSNNISENHETSSANVNHELNQTNEFEINKRNLELLEQKSDIKNHQFAIESHDALNSQLPPTNELVDSYSTSNELNPHISIESRNEILSINSKTCPKGDLMITEESRQISHTEQSIDNDFEENKKKFVDPTNQSLIHQNEFDISVQKAFSNELDYENSDTTLDNPVNSITKLIIDSPSDNSLKKDSFSGLYPIPQELHHVSDTPQPTISAPVTISPNSENPDTKTETHVKYPQSAIKTDEFLSKTNLNSSSRLELPTATDNLVTAIDDISVQRSSLHSQDLSLETRPLKIVDSSTKSLNSPIKLDSPKHDTHNTSGLEIENNQLTDNSKKVNSNNVFDTIVSNKISSNIQDSDFNQNPNKLLTEQLKPSDTILSNSNLYKHNIEASKNAILATHSAQVDNLIIPDNSENTLDLNNDLDTSSLLTPSNVQPFTKEPLNCENTQNLDEPIINSISSNDHQKPQTHDFSSHTIPDEMNKSILAQNSEASLDDKSLENMSELPKSSSSTAGLDLNTYHGTEEQITSVDKCNSLSTNLIVDDSGKNISDDYSNLGDNFLTKDVTLPENFIGSDFNSNIVLPINENNFTIAENSLPEPNASHDTDEPSTNIVPESENKLANDTAQNDILNQVNSNDSVNANVSDFSAATPISDTNHNDSNDNSFNTHSSHTKSQILDNKQTLPNVPTEISNLTPTSNHVDSSLEIIDASNSSSPNRINNKRSFPEDGPENNKSHKFL</sequence>
<feature type="compositionally biased region" description="Basic and acidic residues" evidence="1">
    <location>
        <begin position="651"/>
        <end position="664"/>
    </location>
</feature>
<feature type="region of interest" description="Disordered" evidence="1">
    <location>
        <begin position="151"/>
        <end position="174"/>
    </location>
</feature>
<feature type="compositionally biased region" description="Polar residues" evidence="1">
    <location>
        <begin position="897"/>
        <end position="910"/>
    </location>
</feature>
<dbReference type="Proteomes" id="UP000187283">
    <property type="component" value="Unassembled WGS sequence"/>
</dbReference>
<dbReference type="AlphaFoldDB" id="A0A1R1Y0H8"/>
<feature type="region of interest" description="Disordered" evidence="1">
    <location>
        <begin position="645"/>
        <end position="664"/>
    </location>
</feature>
<feature type="region of interest" description="Disordered" evidence="1">
    <location>
        <begin position="92"/>
        <end position="118"/>
    </location>
</feature>
<organism evidence="2 3">
    <name type="scientific">Smittium culicis</name>
    <dbReference type="NCBI Taxonomy" id="133412"/>
    <lineage>
        <taxon>Eukaryota</taxon>
        <taxon>Fungi</taxon>
        <taxon>Fungi incertae sedis</taxon>
        <taxon>Zoopagomycota</taxon>
        <taxon>Kickxellomycotina</taxon>
        <taxon>Harpellomycetes</taxon>
        <taxon>Harpellales</taxon>
        <taxon>Legeriomycetaceae</taxon>
        <taxon>Smittium</taxon>
    </lineage>
</organism>
<feature type="compositionally biased region" description="Polar residues" evidence="1">
    <location>
        <begin position="151"/>
        <end position="160"/>
    </location>
</feature>